<sequence length="590" mass="67107">MGKTLIFTIFFSLLFHYSLARTCFNGSFSEITNFMSISAPVIILCEGFCVSQYQNDGQTLNYTLRCDDLTNYCTAPGCSDNIGTSTKTCCCNDADLCVHPQATEPINYDLSKISFSSATAAYQVEGGAWDDRGPSIWDLYVRRPNTIKNNDTGDDACKSYYKWKDDIALLKSMNVSQYRFSISWSRIFINGSGEANSIGVKYYSDLIDGLIAAGIEPVVTMYHWDLPQSLMDLGGWLNENTAKVFGEYTKYVFQQYSDRVKHWIPINEPLSVVQFEYCGDTHADAPGNFIPHCSWSYYLAAKNMLLGHLEAWKAFQALGLDKKGGKLGIALSGPWFFPNDYNNTDDKDASIRAFDFYWGLFAYPLYRGDWAPSISERIMNLSMNYENRTGSRLPAFTPEQVKGLNGSAQFVGVNYYNGQMVTSRTEEEIAHRWDNNLNQEDYDGNLKIWPSPNWRQMNASNPWIYYTPFGLRDLLMHLDKEYKVPILITENGCMDNYGEDLNDVTRVHYLRGHLMAIAQAVNDGANVMGHTIWSLMDNFEWLDGYTTKFGVHQVDFNDPDRKRTPKLSAGFYTQVATTKILKGFATNQWH</sequence>
<reference evidence="2" key="1">
    <citation type="submission" date="2022-11" db="UniProtKB">
        <authorList>
            <consortium name="WormBaseParasite"/>
        </authorList>
    </citation>
    <scope>IDENTIFICATION</scope>
</reference>
<evidence type="ECO:0000313" key="1">
    <source>
        <dbReference type="Proteomes" id="UP000887579"/>
    </source>
</evidence>
<organism evidence="1 2">
    <name type="scientific">Panagrolaimus sp. ES5</name>
    <dbReference type="NCBI Taxonomy" id="591445"/>
    <lineage>
        <taxon>Eukaryota</taxon>
        <taxon>Metazoa</taxon>
        <taxon>Ecdysozoa</taxon>
        <taxon>Nematoda</taxon>
        <taxon>Chromadorea</taxon>
        <taxon>Rhabditida</taxon>
        <taxon>Tylenchina</taxon>
        <taxon>Panagrolaimomorpha</taxon>
        <taxon>Panagrolaimoidea</taxon>
        <taxon>Panagrolaimidae</taxon>
        <taxon>Panagrolaimus</taxon>
    </lineage>
</organism>
<dbReference type="WBParaSite" id="ES5_v2.g6623.t1">
    <property type="protein sequence ID" value="ES5_v2.g6623.t1"/>
    <property type="gene ID" value="ES5_v2.g6623"/>
</dbReference>
<proteinExistence type="predicted"/>
<protein>
    <submittedName>
        <fullName evidence="2">Beta-glucosidase</fullName>
    </submittedName>
</protein>
<accession>A0AC34GQB7</accession>
<evidence type="ECO:0000313" key="2">
    <source>
        <dbReference type="WBParaSite" id="ES5_v2.g6623.t1"/>
    </source>
</evidence>
<dbReference type="Proteomes" id="UP000887579">
    <property type="component" value="Unplaced"/>
</dbReference>
<name>A0AC34GQB7_9BILA</name>